<name>A0A8T2NVX5_9TELE</name>
<keyword evidence="3" id="KW-1185">Reference proteome</keyword>
<evidence type="ECO:0000313" key="2">
    <source>
        <dbReference type="EMBL" id="KAG9341648.1"/>
    </source>
</evidence>
<evidence type="ECO:0000256" key="1">
    <source>
        <dbReference type="SAM" id="MobiDB-lite"/>
    </source>
</evidence>
<reference evidence="2" key="1">
    <citation type="thesis" date="2021" institute="BYU ScholarsArchive" country="Provo, UT, USA">
        <title>Applications of and Algorithms for Genome Assembly and Genomic Analyses with an Emphasis on Marine Teleosts.</title>
        <authorList>
            <person name="Pickett B.D."/>
        </authorList>
    </citation>
    <scope>NUCLEOTIDE SEQUENCE</scope>
    <source>
        <strain evidence="2">HI-2016</strain>
    </source>
</reference>
<organism evidence="2 3">
    <name type="scientific">Albula glossodonta</name>
    <name type="common">roundjaw bonefish</name>
    <dbReference type="NCBI Taxonomy" id="121402"/>
    <lineage>
        <taxon>Eukaryota</taxon>
        <taxon>Metazoa</taxon>
        <taxon>Chordata</taxon>
        <taxon>Craniata</taxon>
        <taxon>Vertebrata</taxon>
        <taxon>Euteleostomi</taxon>
        <taxon>Actinopterygii</taxon>
        <taxon>Neopterygii</taxon>
        <taxon>Teleostei</taxon>
        <taxon>Albuliformes</taxon>
        <taxon>Albulidae</taxon>
        <taxon>Albula</taxon>
    </lineage>
</organism>
<comment type="caution">
    <text evidence="2">The sequence shown here is derived from an EMBL/GenBank/DDBJ whole genome shotgun (WGS) entry which is preliminary data.</text>
</comment>
<dbReference type="AlphaFoldDB" id="A0A8T2NVX5"/>
<sequence length="304" mass="32426">MTPTRGFYAESDPCKAAPSTELEMSRSDMTDRSPEACGMSLSTDENLICSQARCGGALAKCAPAVFTVCVIVGKTDLVAKERSQRLEWPHLLLLLLLLSHSSLVYFSTALGSGASVHRFTLGGSRWREQITLLPAYILCIARPPLFLSSDIYFPFIPPRSCLRSPALRATLGTCCLLATHCVAVPSSERPPHISEPIKSAGFVVVGSGDRSIIPPEQPLWHSVMLLKASTLHALLPSHSSEKGPLPETVLGLVRAAEGGDGRKPESGIYSWLMAAVHGCADLALSQSAPQTHPGSLPAATFIIS</sequence>
<proteinExistence type="predicted"/>
<dbReference type="Proteomes" id="UP000824540">
    <property type="component" value="Unassembled WGS sequence"/>
</dbReference>
<feature type="region of interest" description="Disordered" evidence="1">
    <location>
        <begin position="1"/>
        <end position="29"/>
    </location>
</feature>
<protein>
    <submittedName>
        <fullName evidence="2">Uncharacterized protein</fullName>
    </submittedName>
</protein>
<dbReference type="EMBL" id="JAFBMS010000033">
    <property type="protein sequence ID" value="KAG9341648.1"/>
    <property type="molecule type" value="Genomic_DNA"/>
</dbReference>
<gene>
    <name evidence="2" type="ORF">JZ751_018711</name>
</gene>
<evidence type="ECO:0000313" key="3">
    <source>
        <dbReference type="Proteomes" id="UP000824540"/>
    </source>
</evidence>
<accession>A0A8T2NVX5</accession>